<accession>A0ABY4QZP2</accession>
<reference evidence="1" key="2">
    <citation type="submission" date="2022-05" db="EMBL/GenBank/DDBJ databases">
        <authorList>
            <person name="Kim J.-S."/>
            <person name="Lee K."/>
            <person name="Suh M."/>
            <person name="Eom M."/>
            <person name="Kim J.-S."/>
            <person name="Kim D.-S."/>
            <person name="Ko S.-H."/>
            <person name="Shin Y."/>
            <person name="Lee J.-S."/>
        </authorList>
    </citation>
    <scope>NUCLEOTIDE SEQUENCE</scope>
    <source>
        <strain evidence="1">N237</strain>
    </source>
</reference>
<proteinExistence type="predicted"/>
<dbReference type="EMBL" id="CP097332">
    <property type="protein sequence ID" value="UQX89103.1"/>
    <property type="molecule type" value="Genomic_DNA"/>
</dbReference>
<gene>
    <name evidence="1" type="ORF">M6D93_03650</name>
</gene>
<evidence type="ECO:0000313" key="2">
    <source>
        <dbReference type="Proteomes" id="UP001056336"/>
    </source>
</evidence>
<sequence>MKSAGWTATNGGAFQGDILSTAVYYDPNVTGAQQAAIALQAQFPAIKRVKQKFSGLPQGALVLVLTSDYS</sequence>
<reference evidence="1" key="1">
    <citation type="journal article" date="2018" name="Int. J. Syst. Evol. Microbiol.">
        <title>Jatrophihabitans telluris sp. nov., isolated from sediment soil of lava forest wetlands and the emended description of the genus Jatrophihabitans.</title>
        <authorList>
            <person name="Lee K.C."/>
            <person name="Suh M.K."/>
            <person name="Eom M.K."/>
            <person name="Kim K.K."/>
            <person name="Kim J.S."/>
            <person name="Kim D.S."/>
            <person name="Ko S.H."/>
            <person name="Shin Y.K."/>
            <person name="Lee J.S."/>
        </authorList>
    </citation>
    <scope>NUCLEOTIDE SEQUENCE</scope>
    <source>
        <strain evidence="1">N237</strain>
    </source>
</reference>
<evidence type="ECO:0000313" key="1">
    <source>
        <dbReference type="EMBL" id="UQX89103.1"/>
    </source>
</evidence>
<evidence type="ECO:0008006" key="3">
    <source>
        <dbReference type="Google" id="ProtNLM"/>
    </source>
</evidence>
<protein>
    <recommendedName>
        <fullName evidence="3">LytR family transcriptional regulator</fullName>
    </recommendedName>
</protein>
<dbReference type="RefSeq" id="WP_249772999.1">
    <property type="nucleotide sequence ID" value="NZ_CP097332.1"/>
</dbReference>
<keyword evidence="2" id="KW-1185">Reference proteome</keyword>
<dbReference type="Proteomes" id="UP001056336">
    <property type="component" value="Chromosome"/>
</dbReference>
<organism evidence="1 2">
    <name type="scientific">Jatrophihabitans telluris</name>
    <dbReference type="NCBI Taxonomy" id="2038343"/>
    <lineage>
        <taxon>Bacteria</taxon>
        <taxon>Bacillati</taxon>
        <taxon>Actinomycetota</taxon>
        <taxon>Actinomycetes</taxon>
        <taxon>Jatrophihabitantales</taxon>
        <taxon>Jatrophihabitantaceae</taxon>
        <taxon>Jatrophihabitans</taxon>
    </lineage>
</organism>
<dbReference type="Gene3D" id="3.30.70.2390">
    <property type="match status" value="1"/>
</dbReference>
<name>A0ABY4QZP2_9ACTN</name>